<feature type="transmembrane region" description="Helical" evidence="6">
    <location>
        <begin position="108"/>
        <end position="125"/>
    </location>
</feature>
<dbReference type="Gene3D" id="1.10.4160.10">
    <property type="entry name" value="Hydantoin permease"/>
    <property type="match status" value="1"/>
</dbReference>
<feature type="transmembrane region" description="Helical" evidence="6">
    <location>
        <begin position="12"/>
        <end position="28"/>
    </location>
</feature>
<dbReference type="InterPro" id="IPR001248">
    <property type="entry name" value="Pur-cyt_permease"/>
</dbReference>
<dbReference type="Proteomes" id="UP000189970">
    <property type="component" value="Unassembled WGS sequence"/>
</dbReference>
<sequence>MSPKTFNVTKGGVFTAIVGVLILPWKIINNLFLFYSFIGSMFGPIAGIMLSDFYLKKKRALDLEEIYGDDQTFDYNKQAIVVLIISFSLSMIGAFFPNIAILKLLNDFAFFSGLISSFMLYSLISKTTLFTKKGRE</sequence>
<evidence type="ECO:0000256" key="1">
    <source>
        <dbReference type="ARBA" id="ARBA00004141"/>
    </source>
</evidence>
<feature type="transmembrane region" description="Helical" evidence="6">
    <location>
        <begin position="80"/>
        <end position="102"/>
    </location>
</feature>
<keyword evidence="3 6" id="KW-0812">Transmembrane</keyword>
<proteinExistence type="inferred from homology"/>
<accession>A0A1V4DFX3</accession>
<evidence type="ECO:0000256" key="5">
    <source>
        <dbReference type="ARBA" id="ARBA00023136"/>
    </source>
</evidence>
<dbReference type="PANTHER" id="PTHR30618:SF0">
    <property type="entry name" value="PURINE-URACIL PERMEASE NCS1"/>
    <property type="match status" value="1"/>
</dbReference>
<evidence type="ECO:0000256" key="6">
    <source>
        <dbReference type="SAM" id="Phobius"/>
    </source>
</evidence>
<evidence type="ECO:0000313" key="7">
    <source>
        <dbReference type="EMBL" id="OPF87226.1"/>
    </source>
</evidence>
<comment type="subcellular location">
    <subcellularLocation>
        <location evidence="1">Membrane</location>
        <topology evidence="1">Multi-pass membrane protein</topology>
    </subcellularLocation>
</comment>
<feature type="transmembrane region" description="Helical" evidence="6">
    <location>
        <begin position="34"/>
        <end position="55"/>
    </location>
</feature>
<dbReference type="EMBL" id="MVAB01000001">
    <property type="protein sequence ID" value="OPF87226.1"/>
    <property type="molecule type" value="Genomic_DNA"/>
</dbReference>
<evidence type="ECO:0000313" key="8">
    <source>
        <dbReference type="Proteomes" id="UP000189970"/>
    </source>
</evidence>
<keyword evidence="5 6" id="KW-0472">Membrane</keyword>
<dbReference type="GO" id="GO:0015205">
    <property type="term" value="F:nucleobase transmembrane transporter activity"/>
    <property type="evidence" value="ECO:0007669"/>
    <property type="project" value="TreeGrafter"/>
</dbReference>
<protein>
    <recommendedName>
        <fullName evidence="9">Allantoin permease</fullName>
    </recommendedName>
</protein>
<reference evidence="7 8" key="1">
    <citation type="submission" date="2017-02" db="EMBL/GenBank/DDBJ databases">
        <title>Vagococcus cremeus sp. nov., isolated from the small intestine of a marten, Martes flavigula.</title>
        <authorList>
            <person name="Tak E.J."/>
            <person name="Bae J.-W."/>
        </authorList>
    </citation>
    <scope>NUCLEOTIDE SEQUENCE [LARGE SCALE GENOMIC DNA]</scope>
    <source>
        <strain evidence="7 8">D7T301</strain>
    </source>
</reference>
<evidence type="ECO:0000256" key="2">
    <source>
        <dbReference type="ARBA" id="ARBA00008974"/>
    </source>
</evidence>
<evidence type="ECO:0008006" key="9">
    <source>
        <dbReference type="Google" id="ProtNLM"/>
    </source>
</evidence>
<dbReference type="InterPro" id="IPR045225">
    <property type="entry name" value="Uracil/uridine/allantoin_perm"/>
</dbReference>
<dbReference type="Pfam" id="PF02133">
    <property type="entry name" value="Transp_cyt_pur"/>
    <property type="match status" value="1"/>
</dbReference>
<name>A0A1V4DFX3_9ENTE</name>
<keyword evidence="8" id="KW-1185">Reference proteome</keyword>
<dbReference type="PANTHER" id="PTHR30618">
    <property type="entry name" value="NCS1 FAMILY PURINE/PYRIMIDINE TRANSPORTER"/>
    <property type="match status" value="1"/>
</dbReference>
<dbReference type="AlphaFoldDB" id="A0A1V4DFX3"/>
<dbReference type="GO" id="GO:0005886">
    <property type="term" value="C:plasma membrane"/>
    <property type="evidence" value="ECO:0007669"/>
    <property type="project" value="TreeGrafter"/>
</dbReference>
<gene>
    <name evidence="7" type="ORF">BW731_02855</name>
</gene>
<evidence type="ECO:0000256" key="3">
    <source>
        <dbReference type="ARBA" id="ARBA00022692"/>
    </source>
</evidence>
<dbReference type="RefSeq" id="WP_233120421.1">
    <property type="nucleotide sequence ID" value="NZ_MVAB01000001.1"/>
</dbReference>
<organism evidence="7 8">
    <name type="scientific">Vagococcus martis</name>
    <dbReference type="NCBI Taxonomy" id="1768210"/>
    <lineage>
        <taxon>Bacteria</taxon>
        <taxon>Bacillati</taxon>
        <taxon>Bacillota</taxon>
        <taxon>Bacilli</taxon>
        <taxon>Lactobacillales</taxon>
        <taxon>Enterococcaceae</taxon>
        <taxon>Vagococcus</taxon>
    </lineage>
</organism>
<evidence type="ECO:0000256" key="4">
    <source>
        <dbReference type="ARBA" id="ARBA00022989"/>
    </source>
</evidence>
<keyword evidence="4 6" id="KW-1133">Transmembrane helix</keyword>
<comment type="similarity">
    <text evidence="2">Belongs to the purine-cytosine permease (2.A.39) family.</text>
</comment>
<comment type="caution">
    <text evidence="7">The sequence shown here is derived from an EMBL/GenBank/DDBJ whole genome shotgun (WGS) entry which is preliminary data.</text>
</comment>